<dbReference type="Proteomes" id="UP001054945">
    <property type="component" value="Unassembled WGS sequence"/>
</dbReference>
<accession>A0AAV4MLG1</accession>
<dbReference type="SUPFAM" id="SSF47459">
    <property type="entry name" value="HLH, helix-loop-helix DNA-binding domain"/>
    <property type="match status" value="1"/>
</dbReference>
<keyword evidence="3" id="KW-0238">DNA-binding</keyword>
<evidence type="ECO:0000313" key="9">
    <source>
        <dbReference type="Proteomes" id="UP001054945"/>
    </source>
</evidence>
<reference evidence="8 9" key="1">
    <citation type="submission" date="2021-06" db="EMBL/GenBank/DDBJ databases">
        <title>Caerostris extrusa draft genome.</title>
        <authorList>
            <person name="Kono N."/>
            <person name="Arakawa K."/>
        </authorList>
    </citation>
    <scope>NUCLEOTIDE SEQUENCE [LARGE SCALE GENOMIC DNA]</scope>
</reference>
<keyword evidence="2" id="KW-0805">Transcription regulation</keyword>
<comment type="subcellular location">
    <subcellularLocation>
        <location evidence="1">Nucleus</location>
    </subcellularLocation>
</comment>
<dbReference type="GO" id="GO:0000977">
    <property type="term" value="F:RNA polymerase II transcription regulatory region sequence-specific DNA binding"/>
    <property type="evidence" value="ECO:0007669"/>
    <property type="project" value="TreeGrafter"/>
</dbReference>
<dbReference type="AlphaFoldDB" id="A0AAV4MLG1"/>
<evidence type="ECO:0000256" key="3">
    <source>
        <dbReference type="ARBA" id="ARBA00023125"/>
    </source>
</evidence>
<gene>
    <name evidence="8" type="primary">HAND2</name>
    <name evidence="8" type="ORF">CEXT_705051</name>
</gene>
<dbReference type="CDD" id="cd11466">
    <property type="entry name" value="bHLH_TS_HAND"/>
    <property type="match status" value="1"/>
</dbReference>
<evidence type="ECO:0000313" key="8">
    <source>
        <dbReference type="EMBL" id="GIX72708.1"/>
    </source>
</evidence>
<keyword evidence="4" id="KW-0804">Transcription</keyword>
<dbReference type="PANTHER" id="PTHR23349:SF68">
    <property type="entry name" value="FI14601P"/>
    <property type="match status" value="1"/>
</dbReference>
<dbReference type="PROSITE" id="PS50888">
    <property type="entry name" value="BHLH"/>
    <property type="match status" value="1"/>
</dbReference>
<evidence type="ECO:0000259" key="7">
    <source>
        <dbReference type="PROSITE" id="PS50888"/>
    </source>
</evidence>
<sequence length="283" mass="30917">MGKVLLFPERTSGNNKLFKGPLIFACCKICKSSGSFASISLSTGTLTQLPSNVPHFYKQQLQKEYHQREPNQLPPRKRNTTEKKVVLSRLRDPILPLAAFLPPPSPNMPRASASLSEALWIILTPAAASSEPATTDFAHYYTCGPSGDTFYVWPAFTPDSSDVGSPPPSVSSPDNSSGLGLRPKSVGDIGPEPVRCLKRRVTANRKERRRTLSINNAFAELRDCIPNVPSDTKLSKIKTLKLATSYIVHLMDILAEKKSPEHFGADLAKMSDVGIGRKRDSGA</sequence>
<evidence type="ECO:0000256" key="4">
    <source>
        <dbReference type="ARBA" id="ARBA00023163"/>
    </source>
</evidence>
<feature type="region of interest" description="Disordered" evidence="6">
    <location>
        <begin position="162"/>
        <end position="185"/>
    </location>
</feature>
<dbReference type="InterPro" id="IPR050283">
    <property type="entry name" value="E-box_TF_Regulators"/>
</dbReference>
<dbReference type="GO" id="GO:0046983">
    <property type="term" value="F:protein dimerization activity"/>
    <property type="evidence" value="ECO:0007669"/>
    <property type="project" value="InterPro"/>
</dbReference>
<keyword evidence="5" id="KW-0539">Nucleus</keyword>
<dbReference type="GO" id="GO:0005634">
    <property type="term" value="C:nucleus"/>
    <property type="evidence" value="ECO:0007669"/>
    <property type="project" value="UniProtKB-SubCell"/>
</dbReference>
<protein>
    <submittedName>
        <fullName evidence="8">Heart- and neural crest derivatives-expressed protein 2</fullName>
    </submittedName>
</protein>
<dbReference type="GO" id="GO:0000981">
    <property type="term" value="F:DNA-binding transcription factor activity, RNA polymerase II-specific"/>
    <property type="evidence" value="ECO:0007669"/>
    <property type="project" value="TreeGrafter"/>
</dbReference>
<feature type="non-terminal residue" evidence="8">
    <location>
        <position position="283"/>
    </location>
</feature>
<dbReference type="SMART" id="SM00353">
    <property type="entry name" value="HLH"/>
    <property type="match status" value="1"/>
</dbReference>
<dbReference type="FunFam" id="4.10.280.10:FF:000010">
    <property type="entry name" value="Scleraxis bHLH transcription factor"/>
    <property type="match status" value="1"/>
</dbReference>
<dbReference type="InterPro" id="IPR036638">
    <property type="entry name" value="HLH_DNA-bd_sf"/>
</dbReference>
<dbReference type="InterPro" id="IPR011598">
    <property type="entry name" value="bHLH_dom"/>
</dbReference>
<comment type="caution">
    <text evidence="8">The sequence shown here is derived from an EMBL/GenBank/DDBJ whole genome shotgun (WGS) entry which is preliminary data.</text>
</comment>
<keyword evidence="9" id="KW-1185">Reference proteome</keyword>
<feature type="domain" description="BHLH" evidence="7">
    <location>
        <begin position="198"/>
        <end position="250"/>
    </location>
</feature>
<dbReference type="EMBL" id="BPLR01002341">
    <property type="protein sequence ID" value="GIX72708.1"/>
    <property type="molecule type" value="Genomic_DNA"/>
</dbReference>
<proteinExistence type="predicted"/>
<dbReference type="Gene3D" id="4.10.280.10">
    <property type="entry name" value="Helix-loop-helix DNA-binding domain"/>
    <property type="match status" value="1"/>
</dbReference>
<evidence type="ECO:0000256" key="5">
    <source>
        <dbReference type="ARBA" id="ARBA00023242"/>
    </source>
</evidence>
<evidence type="ECO:0000256" key="2">
    <source>
        <dbReference type="ARBA" id="ARBA00023015"/>
    </source>
</evidence>
<feature type="region of interest" description="Disordered" evidence="6">
    <location>
        <begin position="64"/>
        <end position="83"/>
    </location>
</feature>
<organism evidence="8 9">
    <name type="scientific">Caerostris extrusa</name>
    <name type="common">Bark spider</name>
    <name type="synonym">Caerostris bankana</name>
    <dbReference type="NCBI Taxonomy" id="172846"/>
    <lineage>
        <taxon>Eukaryota</taxon>
        <taxon>Metazoa</taxon>
        <taxon>Ecdysozoa</taxon>
        <taxon>Arthropoda</taxon>
        <taxon>Chelicerata</taxon>
        <taxon>Arachnida</taxon>
        <taxon>Araneae</taxon>
        <taxon>Araneomorphae</taxon>
        <taxon>Entelegynae</taxon>
        <taxon>Araneoidea</taxon>
        <taxon>Araneidae</taxon>
        <taxon>Caerostris</taxon>
    </lineage>
</organism>
<name>A0AAV4MLG1_CAEEX</name>
<evidence type="ECO:0000256" key="6">
    <source>
        <dbReference type="SAM" id="MobiDB-lite"/>
    </source>
</evidence>
<dbReference type="Pfam" id="PF00010">
    <property type="entry name" value="HLH"/>
    <property type="match status" value="1"/>
</dbReference>
<dbReference type="GO" id="GO:0032502">
    <property type="term" value="P:developmental process"/>
    <property type="evidence" value="ECO:0007669"/>
    <property type="project" value="TreeGrafter"/>
</dbReference>
<evidence type="ECO:0000256" key="1">
    <source>
        <dbReference type="ARBA" id="ARBA00004123"/>
    </source>
</evidence>
<dbReference type="PANTHER" id="PTHR23349">
    <property type="entry name" value="BASIC HELIX-LOOP-HELIX TRANSCRIPTION FACTOR, TWIST"/>
    <property type="match status" value="1"/>
</dbReference>